<feature type="transmembrane region" description="Helical" evidence="1">
    <location>
        <begin position="20"/>
        <end position="48"/>
    </location>
</feature>
<feature type="transmembrane region" description="Helical" evidence="1">
    <location>
        <begin position="252"/>
        <end position="270"/>
    </location>
</feature>
<reference evidence="2" key="1">
    <citation type="submission" date="2023-03" db="EMBL/GenBank/DDBJ databases">
        <title>Massive genome expansion in bonnet fungi (Mycena s.s.) driven by repeated elements and novel gene families across ecological guilds.</title>
        <authorList>
            <consortium name="Lawrence Berkeley National Laboratory"/>
            <person name="Harder C.B."/>
            <person name="Miyauchi S."/>
            <person name="Viragh M."/>
            <person name="Kuo A."/>
            <person name="Thoen E."/>
            <person name="Andreopoulos B."/>
            <person name="Lu D."/>
            <person name="Skrede I."/>
            <person name="Drula E."/>
            <person name="Henrissat B."/>
            <person name="Morin E."/>
            <person name="Kohler A."/>
            <person name="Barry K."/>
            <person name="LaButti K."/>
            <person name="Morin E."/>
            <person name="Salamov A."/>
            <person name="Lipzen A."/>
            <person name="Mereny Z."/>
            <person name="Hegedus B."/>
            <person name="Baldrian P."/>
            <person name="Stursova M."/>
            <person name="Weitz H."/>
            <person name="Taylor A."/>
            <person name="Grigoriev I.V."/>
            <person name="Nagy L.G."/>
            <person name="Martin F."/>
            <person name="Kauserud H."/>
        </authorList>
    </citation>
    <scope>NUCLEOTIDE SEQUENCE</scope>
    <source>
        <strain evidence="2">CBHHK182m</strain>
    </source>
</reference>
<dbReference type="EMBL" id="JARKIB010000099">
    <property type="protein sequence ID" value="KAJ7741394.1"/>
    <property type="molecule type" value="Genomic_DNA"/>
</dbReference>
<sequence>MTSMTINYIVDSSSFDSKWWALSARIIDACVQLMLYGIYVVLFVLAIYTLSSRKSTGKKLLLGYTWIMAIFGTVQLVLCLVELWIGARCVEVDVTGNFTSQPELAKLGPLSWSLNTAQEMIFAGNNLVTDTLLLYRCFVIWGSAWRPMVFPGVLMACTFVAGCVNNLVGVPAAMFRLPYIFAALTNLVLVAFIGGRIWCIRQDARLVAGDELRKQYDTVIAMILESGAVYLVVSLLLAVFQSGMAFSILQSIAAHMVNIVPTLIIVRVGLGHNIQGTGKTSPVKAARNTRAAPR</sequence>
<protein>
    <submittedName>
        <fullName evidence="2">Uncharacterized protein</fullName>
    </submittedName>
</protein>
<dbReference type="AlphaFoldDB" id="A0AAD7IEP3"/>
<gene>
    <name evidence="2" type="ORF">B0H16DRAFT_1890570</name>
</gene>
<dbReference type="Proteomes" id="UP001215598">
    <property type="component" value="Unassembled WGS sequence"/>
</dbReference>
<evidence type="ECO:0000313" key="3">
    <source>
        <dbReference type="Proteomes" id="UP001215598"/>
    </source>
</evidence>
<feature type="transmembrane region" description="Helical" evidence="1">
    <location>
        <begin position="179"/>
        <end position="199"/>
    </location>
</feature>
<keyword evidence="1" id="KW-1133">Transmembrane helix</keyword>
<evidence type="ECO:0000313" key="2">
    <source>
        <dbReference type="EMBL" id="KAJ7741394.1"/>
    </source>
</evidence>
<keyword evidence="1" id="KW-0472">Membrane</keyword>
<proteinExistence type="predicted"/>
<keyword evidence="3" id="KW-1185">Reference proteome</keyword>
<name>A0AAD7IEP3_9AGAR</name>
<keyword evidence="1" id="KW-0812">Transmembrane</keyword>
<organism evidence="2 3">
    <name type="scientific">Mycena metata</name>
    <dbReference type="NCBI Taxonomy" id="1033252"/>
    <lineage>
        <taxon>Eukaryota</taxon>
        <taxon>Fungi</taxon>
        <taxon>Dikarya</taxon>
        <taxon>Basidiomycota</taxon>
        <taxon>Agaricomycotina</taxon>
        <taxon>Agaricomycetes</taxon>
        <taxon>Agaricomycetidae</taxon>
        <taxon>Agaricales</taxon>
        <taxon>Marasmiineae</taxon>
        <taxon>Mycenaceae</taxon>
        <taxon>Mycena</taxon>
    </lineage>
</organism>
<accession>A0AAD7IEP3</accession>
<feature type="transmembrane region" description="Helical" evidence="1">
    <location>
        <begin position="219"/>
        <end position="240"/>
    </location>
</feature>
<comment type="caution">
    <text evidence="2">The sequence shown here is derived from an EMBL/GenBank/DDBJ whole genome shotgun (WGS) entry which is preliminary data.</text>
</comment>
<evidence type="ECO:0000256" key="1">
    <source>
        <dbReference type="SAM" id="Phobius"/>
    </source>
</evidence>
<feature type="transmembrane region" description="Helical" evidence="1">
    <location>
        <begin position="60"/>
        <end position="85"/>
    </location>
</feature>
<feature type="transmembrane region" description="Helical" evidence="1">
    <location>
        <begin position="153"/>
        <end position="173"/>
    </location>
</feature>